<feature type="region of interest" description="Disordered" evidence="1">
    <location>
        <begin position="136"/>
        <end position="158"/>
    </location>
</feature>
<dbReference type="Proteomes" id="UP001341840">
    <property type="component" value="Unassembled WGS sequence"/>
</dbReference>
<evidence type="ECO:0000313" key="3">
    <source>
        <dbReference type="Proteomes" id="UP001341840"/>
    </source>
</evidence>
<feature type="region of interest" description="Disordered" evidence="1">
    <location>
        <begin position="1"/>
        <end position="46"/>
    </location>
</feature>
<organism evidence="2 3">
    <name type="scientific">Stylosanthes scabra</name>
    <dbReference type="NCBI Taxonomy" id="79078"/>
    <lineage>
        <taxon>Eukaryota</taxon>
        <taxon>Viridiplantae</taxon>
        <taxon>Streptophyta</taxon>
        <taxon>Embryophyta</taxon>
        <taxon>Tracheophyta</taxon>
        <taxon>Spermatophyta</taxon>
        <taxon>Magnoliopsida</taxon>
        <taxon>eudicotyledons</taxon>
        <taxon>Gunneridae</taxon>
        <taxon>Pentapetalae</taxon>
        <taxon>rosids</taxon>
        <taxon>fabids</taxon>
        <taxon>Fabales</taxon>
        <taxon>Fabaceae</taxon>
        <taxon>Papilionoideae</taxon>
        <taxon>50 kb inversion clade</taxon>
        <taxon>dalbergioids sensu lato</taxon>
        <taxon>Dalbergieae</taxon>
        <taxon>Pterocarpus clade</taxon>
        <taxon>Stylosanthes</taxon>
    </lineage>
</organism>
<feature type="region of interest" description="Disordered" evidence="1">
    <location>
        <begin position="77"/>
        <end position="110"/>
    </location>
</feature>
<sequence>MQPKKGTQPPETTVEEVGLHQRSKKKLQNDTGNYGGETTSKVPREEPWMFDKTSFLGENGKRMTYADLVIHGTLQPEVLEDDDEDGSEELLKSEVKDTIPWREGDHGHDTKKVVEEENHNSNAEAKKEVAQLVQRMPEGGNVKDMGKSVNAHSHGFGP</sequence>
<keyword evidence="3" id="KW-1185">Reference proteome</keyword>
<comment type="caution">
    <text evidence="2">The sequence shown here is derived from an EMBL/GenBank/DDBJ whole genome shotgun (WGS) entry which is preliminary data.</text>
</comment>
<evidence type="ECO:0000313" key="2">
    <source>
        <dbReference type="EMBL" id="MED6211501.1"/>
    </source>
</evidence>
<gene>
    <name evidence="2" type="ORF">PIB30_074334</name>
</gene>
<feature type="compositionally biased region" description="Polar residues" evidence="1">
    <location>
        <begin position="29"/>
        <end position="41"/>
    </location>
</feature>
<name>A0ABU6YNL7_9FABA</name>
<feature type="compositionally biased region" description="Basic and acidic residues" evidence="1">
    <location>
        <begin position="89"/>
        <end position="110"/>
    </location>
</feature>
<reference evidence="2 3" key="1">
    <citation type="journal article" date="2023" name="Plants (Basel)">
        <title>Bridging the Gap: Combining Genomics and Transcriptomics Approaches to Understand Stylosanthes scabra, an Orphan Legume from the Brazilian Caatinga.</title>
        <authorList>
            <person name="Ferreira-Neto J.R.C."/>
            <person name="da Silva M.D."/>
            <person name="Binneck E."/>
            <person name="de Melo N.F."/>
            <person name="da Silva R.H."/>
            <person name="de Melo A.L.T.M."/>
            <person name="Pandolfi V."/>
            <person name="Bustamante F.O."/>
            <person name="Brasileiro-Vidal A.C."/>
            <person name="Benko-Iseppon A.M."/>
        </authorList>
    </citation>
    <scope>NUCLEOTIDE SEQUENCE [LARGE SCALE GENOMIC DNA]</scope>
    <source>
        <tissue evidence="2">Leaves</tissue>
    </source>
</reference>
<feature type="compositionally biased region" description="Acidic residues" evidence="1">
    <location>
        <begin position="78"/>
        <end position="88"/>
    </location>
</feature>
<protein>
    <submittedName>
        <fullName evidence="2">Uncharacterized protein</fullName>
    </submittedName>
</protein>
<proteinExistence type="predicted"/>
<evidence type="ECO:0000256" key="1">
    <source>
        <dbReference type="SAM" id="MobiDB-lite"/>
    </source>
</evidence>
<dbReference type="EMBL" id="JASCZI010242577">
    <property type="protein sequence ID" value="MED6211501.1"/>
    <property type="molecule type" value="Genomic_DNA"/>
</dbReference>
<accession>A0ABU6YNL7</accession>